<dbReference type="AlphaFoldDB" id="A0A7J6NI27"/>
<feature type="compositionally biased region" description="Pro residues" evidence="1">
    <location>
        <begin position="1"/>
        <end position="12"/>
    </location>
</feature>
<dbReference type="OrthoDB" id="2274644at2759"/>
<name>A0A7J6NI27_PEROL</name>
<accession>A0A7J6NI27</accession>
<dbReference type="Proteomes" id="UP000541610">
    <property type="component" value="Unassembled WGS sequence"/>
</dbReference>
<feature type="region of interest" description="Disordered" evidence="1">
    <location>
        <begin position="601"/>
        <end position="621"/>
    </location>
</feature>
<proteinExistence type="predicted"/>
<evidence type="ECO:0000256" key="1">
    <source>
        <dbReference type="SAM" id="MobiDB-lite"/>
    </source>
</evidence>
<gene>
    <name evidence="2" type="ORF">FOZ60_009030</name>
</gene>
<evidence type="ECO:0000313" key="2">
    <source>
        <dbReference type="EMBL" id="KAF4683509.1"/>
    </source>
</evidence>
<dbReference type="Gene3D" id="1.10.1410.10">
    <property type="match status" value="1"/>
</dbReference>
<evidence type="ECO:0000313" key="3">
    <source>
        <dbReference type="Proteomes" id="UP000541610"/>
    </source>
</evidence>
<comment type="caution">
    <text evidence="2">The sequence shown here is derived from an EMBL/GenBank/DDBJ whole genome shotgun (WGS) entry which is preliminary data.</text>
</comment>
<protein>
    <submittedName>
        <fullName evidence="2">Uncharacterized protein</fullName>
    </submittedName>
</protein>
<feature type="region of interest" description="Disordered" evidence="1">
    <location>
        <begin position="1"/>
        <end position="82"/>
    </location>
</feature>
<sequence length="814" mass="90795">MSPVLPRSPPPNRFDQYRRTHPSASRQAHHQTPQKRYIQYNPSGPKIRDWRKQPSPTKRCRSPTSEPSTDKKDLPSPKRVKKLSPSVVEKVDNLLARSLADEYFTTHHVDAALAGEISSIINEFETFIISQTTPVGIEVQLVPIGSYASGLASKEDSSVDILLPMFGGVSESSDEASLAEAIAGGLHEFSKFDSNGIMLEDTNSIRCRLKDEHHQQQQGDTRLPDFLLRVVKATTSCNSPPSSLSFTRRLLHARLLRSYSYCSPLLAPLVCLIRRWGRDNLLSGVGSINNNLTGFQWALLCIAFLQQQQVLPNLHTARRRGLPVLKYGHLPRQVFSLVSSREEADVFGLNYLSTRGDVDDLGNLFVGLLRWLQHVSTTALQQQQQQQQDESIIITISEESTQQPHHGLFLADPLDPNCNIFSEDELSAVLPPLKAAAEVSWDYPPPDENANFDAKNDAAYCSFNNKRIDEMSQSKLLHIDVNGSRIHMRRIHCPKGEKHLPLQLGFFDEDALTWYSIGQGKHPKRQICTFDALPGSFPPENTGLDPFRDLDASTLVDAITDLSSAVRALGRTKLSEWHNRKEETSNGLTLIKLTPAHRQLGKTIPKPKDYPPQDGTSYTSTTTNLTRCHYRRRSAEGTLLEGLKIVISHSELQTQRVRCPGSSKHVPFSSTYDGHSGLSSYFLGTADDYEHSYSFEGSRTPRNTGRDPIRALNPSTLRSKIDRLYSAVTMIGSTTVLYEDDEESPQTEARRFAIIALQEVCSAAIPVVKTLGTFKGLCVKYYKESQGAVDVAKKTKGWSLTKTLGVTRISPPDE</sequence>
<dbReference type="EMBL" id="JABANP010000363">
    <property type="protein sequence ID" value="KAF4683509.1"/>
    <property type="molecule type" value="Genomic_DNA"/>
</dbReference>
<organism evidence="2 3">
    <name type="scientific">Perkinsus olseni</name>
    <name type="common">Perkinsus atlanticus</name>
    <dbReference type="NCBI Taxonomy" id="32597"/>
    <lineage>
        <taxon>Eukaryota</taxon>
        <taxon>Sar</taxon>
        <taxon>Alveolata</taxon>
        <taxon>Perkinsozoa</taxon>
        <taxon>Perkinsea</taxon>
        <taxon>Perkinsida</taxon>
        <taxon>Perkinsidae</taxon>
        <taxon>Perkinsus</taxon>
    </lineage>
</organism>
<reference evidence="2 3" key="1">
    <citation type="submission" date="2020-04" db="EMBL/GenBank/DDBJ databases">
        <title>Perkinsus olseni comparative genomics.</title>
        <authorList>
            <person name="Bogema D.R."/>
        </authorList>
    </citation>
    <scope>NUCLEOTIDE SEQUENCE [LARGE SCALE GENOMIC DNA]</scope>
    <source>
        <strain evidence="2">00978-12</strain>
    </source>
</reference>
<dbReference type="SUPFAM" id="SSF81631">
    <property type="entry name" value="PAP/OAS1 substrate-binding domain"/>
    <property type="match status" value="1"/>
</dbReference>